<reference evidence="1" key="1">
    <citation type="journal article" date="2013" name="J. Plant Res.">
        <title>Effect of fungi and light on seed germination of three Opuntia species from semiarid lands of central Mexico.</title>
        <authorList>
            <person name="Delgado-Sanchez P."/>
            <person name="Jimenez-Bremont J.F."/>
            <person name="Guerrero-Gonzalez Mde L."/>
            <person name="Flores J."/>
        </authorList>
    </citation>
    <scope>NUCLEOTIDE SEQUENCE</scope>
    <source>
        <tissue evidence="1">Cladode</tissue>
    </source>
</reference>
<dbReference type="EMBL" id="GISG01054197">
    <property type="protein sequence ID" value="MBA4625983.1"/>
    <property type="molecule type" value="Transcribed_RNA"/>
</dbReference>
<name>A0A7C9CWX3_OPUST</name>
<proteinExistence type="predicted"/>
<reference evidence="1" key="2">
    <citation type="submission" date="2020-07" db="EMBL/GenBank/DDBJ databases">
        <authorList>
            <person name="Vera ALvarez R."/>
            <person name="Arias-Moreno D.M."/>
            <person name="Jimenez-Jacinto V."/>
            <person name="Jimenez-Bremont J.F."/>
            <person name="Swaminathan K."/>
            <person name="Moose S.P."/>
            <person name="Guerrero-Gonzalez M.L."/>
            <person name="Marino-Ramirez L."/>
            <person name="Landsman D."/>
            <person name="Rodriguez-Kessler M."/>
            <person name="Delgado-Sanchez P."/>
        </authorList>
    </citation>
    <scope>NUCLEOTIDE SEQUENCE</scope>
    <source>
        <tissue evidence="1">Cladode</tissue>
    </source>
</reference>
<dbReference type="AlphaFoldDB" id="A0A7C9CWX3"/>
<accession>A0A7C9CWX3</accession>
<protein>
    <submittedName>
        <fullName evidence="1">Uncharacterized protein</fullName>
    </submittedName>
</protein>
<organism evidence="1">
    <name type="scientific">Opuntia streptacantha</name>
    <name type="common">Prickly pear cactus</name>
    <name type="synonym">Opuntia cardona</name>
    <dbReference type="NCBI Taxonomy" id="393608"/>
    <lineage>
        <taxon>Eukaryota</taxon>
        <taxon>Viridiplantae</taxon>
        <taxon>Streptophyta</taxon>
        <taxon>Embryophyta</taxon>
        <taxon>Tracheophyta</taxon>
        <taxon>Spermatophyta</taxon>
        <taxon>Magnoliopsida</taxon>
        <taxon>eudicotyledons</taxon>
        <taxon>Gunneridae</taxon>
        <taxon>Pentapetalae</taxon>
        <taxon>Caryophyllales</taxon>
        <taxon>Cactineae</taxon>
        <taxon>Cactaceae</taxon>
        <taxon>Opuntioideae</taxon>
        <taxon>Opuntia</taxon>
    </lineage>
</organism>
<sequence>MHPPCFWQIDDPGGQSASSELSCSFTFLVEFSLKCCQGHLSLLHLPRSSYMHRGLNGSIAPLNVYESILPKLTDFTTSSGQLAFSKVDSSSLFLGSNSSLMCISGENSCGSTICTSFNLDRHAAVIALLKTDDDEIIDADAISSA</sequence>
<evidence type="ECO:0000313" key="1">
    <source>
        <dbReference type="EMBL" id="MBA4625983.1"/>
    </source>
</evidence>